<dbReference type="InterPro" id="IPR002885">
    <property type="entry name" value="PPR_rpt"/>
</dbReference>
<dbReference type="InterPro" id="IPR011990">
    <property type="entry name" value="TPR-like_helical_dom_sf"/>
</dbReference>
<organism evidence="3">
    <name type="scientific">Zea mays</name>
    <name type="common">Maize</name>
    <dbReference type="NCBI Taxonomy" id="4577"/>
    <lineage>
        <taxon>Eukaryota</taxon>
        <taxon>Viridiplantae</taxon>
        <taxon>Streptophyta</taxon>
        <taxon>Embryophyta</taxon>
        <taxon>Tracheophyta</taxon>
        <taxon>Spermatophyta</taxon>
        <taxon>Magnoliopsida</taxon>
        <taxon>Liliopsida</taxon>
        <taxon>Poales</taxon>
        <taxon>Poaceae</taxon>
        <taxon>PACMAD clade</taxon>
        <taxon>Panicoideae</taxon>
        <taxon>Andropogonodae</taxon>
        <taxon>Andropogoneae</taxon>
        <taxon>Tripsacinae</taxon>
        <taxon>Zea</taxon>
    </lineage>
</organism>
<dbReference type="Gene3D" id="1.25.40.10">
    <property type="entry name" value="Tetratricopeptide repeat domain"/>
    <property type="match status" value="1"/>
</dbReference>
<dbReference type="ExpressionAtlas" id="A0A1D6GPA5">
    <property type="expression patterns" value="baseline and differential"/>
</dbReference>
<keyword evidence="2" id="KW-0809">Transit peptide</keyword>
<dbReference type="Pfam" id="PF01535">
    <property type="entry name" value="PPR"/>
    <property type="match status" value="1"/>
</dbReference>
<evidence type="ECO:0000256" key="1">
    <source>
        <dbReference type="ARBA" id="ARBA00022737"/>
    </source>
</evidence>
<proteinExistence type="predicted"/>
<dbReference type="SMR" id="A0A1D6GPA5"/>
<gene>
    <name evidence="3" type="ORF">ZEAMMB73_Zm00001d013990</name>
</gene>
<dbReference type="AlphaFoldDB" id="A0A1D6GPA5"/>
<dbReference type="EMBL" id="CM000781">
    <property type="protein sequence ID" value="AQK65004.1"/>
    <property type="molecule type" value="Genomic_DNA"/>
</dbReference>
<evidence type="ECO:0000256" key="2">
    <source>
        <dbReference type="ARBA" id="ARBA00022946"/>
    </source>
</evidence>
<name>A0A1D6GPA5_MAIZE</name>
<dbReference type="NCBIfam" id="TIGR00756">
    <property type="entry name" value="PPR"/>
    <property type="match status" value="1"/>
</dbReference>
<dbReference type="InParanoid" id="A0A1D6GPA5"/>
<sequence length="254" mass="26287">MVVGSTLRRASDGSGNALGGAACGATSSSPALVVAAAGARAVGGGRAIAHIYSLVASALSSDDFPRLHTSRQLFSLATSRLNRLRRPDLAASLLDLLLASAPPSPGLLARALSLYPGPDDALRAFSSSAPATRSDVSLSAFLRAGRLDDIKSTITLAESSHGVTPGRASHNVLLHALVKNSELAAARMLLDEMANNKSKHRPAPDIISYNTVLAGCSVQDDEEGFEKLLNEISLNKPDTVVLQERRDSQGGGAA</sequence>
<keyword evidence="1" id="KW-0677">Repeat</keyword>
<accession>A0A1D6GPA5</accession>
<evidence type="ECO:0000313" key="3">
    <source>
        <dbReference type="EMBL" id="AQK65004.1"/>
    </source>
</evidence>
<reference evidence="3" key="1">
    <citation type="submission" date="2015-12" db="EMBL/GenBank/DDBJ databases">
        <title>Update maize B73 reference genome by single molecule sequencing technologies.</title>
        <authorList>
            <consortium name="Maize Genome Sequencing Project"/>
            <person name="Ware D."/>
        </authorList>
    </citation>
    <scope>NUCLEOTIDE SEQUENCE</scope>
    <source>
        <tissue evidence="3">Seedling</tissue>
    </source>
</reference>
<protein>
    <submittedName>
        <fullName evidence="3">Pentatricopeptide repeat-containing protein mitochondrial</fullName>
    </submittedName>
</protein>